<dbReference type="SUPFAM" id="SSF56281">
    <property type="entry name" value="Metallo-hydrolase/oxidoreductase"/>
    <property type="match status" value="1"/>
</dbReference>
<dbReference type="PANTHER" id="PTHR42978:SF6">
    <property type="entry name" value="QUORUM-QUENCHING LACTONASE YTNP-RELATED"/>
    <property type="match status" value="1"/>
</dbReference>
<dbReference type="CDD" id="cd07720">
    <property type="entry name" value="OPHC2-like_MBL-fold"/>
    <property type="match status" value="1"/>
</dbReference>
<dbReference type="InterPro" id="IPR001279">
    <property type="entry name" value="Metallo-B-lactamas"/>
</dbReference>
<gene>
    <name evidence="7" type="ORF">E2I14_11360</name>
</gene>
<proteinExistence type="inferred from homology"/>
<dbReference type="OrthoDB" id="5443440at2"/>
<dbReference type="Gene3D" id="3.60.15.10">
    <property type="entry name" value="Ribonuclease Z/Hydroxyacylglutathione hydrolase-like"/>
    <property type="match status" value="1"/>
</dbReference>
<dbReference type="Pfam" id="PF00753">
    <property type="entry name" value="Lactamase_B"/>
    <property type="match status" value="1"/>
</dbReference>
<keyword evidence="8" id="KW-1185">Reference proteome</keyword>
<feature type="domain" description="Metallo-beta-lactamase" evidence="6">
    <location>
        <begin position="111"/>
        <end position="317"/>
    </location>
</feature>
<dbReference type="PANTHER" id="PTHR42978">
    <property type="entry name" value="QUORUM-QUENCHING LACTONASE YTNP-RELATED-RELATED"/>
    <property type="match status" value="1"/>
</dbReference>
<evidence type="ECO:0000256" key="2">
    <source>
        <dbReference type="ARBA" id="ARBA00022723"/>
    </source>
</evidence>
<keyword evidence="2" id="KW-0479">Metal-binding</keyword>
<dbReference type="InterPro" id="IPR051013">
    <property type="entry name" value="MBL_superfamily_lactonases"/>
</dbReference>
<dbReference type="AlphaFoldDB" id="A0A4R5W0L5"/>
<dbReference type="InterPro" id="IPR036866">
    <property type="entry name" value="RibonucZ/Hydroxyglut_hydro"/>
</dbReference>
<keyword evidence="3 7" id="KW-0378">Hydrolase</keyword>
<evidence type="ECO:0000256" key="1">
    <source>
        <dbReference type="ARBA" id="ARBA00007749"/>
    </source>
</evidence>
<evidence type="ECO:0000256" key="4">
    <source>
        <dbReference type="ARBA" id="ARBA00022833"/>
    </source>
</evidence>
<reference evidence="7 8" key="1">
    <citation type="submission" date="2019-03" db="EMBL/GenBank/DDBJ databases">
        <title>Sapientia aquatica gen. nov., sp. nov., isolated from a crater lake.</title>
        <authorList>
            <person name="Felfoldi T."/>
            <person name="Szabo A."/>
            <person name="Toth E."/>
            <person name="Schumann P."/>
            <person name="Keki Z."/>
            <person name="Marialigeti K."/>
            <person name="Mathe I."/>
        </authorList>
    </citation>
    <scope>NUCLEOTIDE SEQUENCE [LARGE SCALE GENOMIC DNA]</scope>
    <source>
        <strain evidence="7 8">SA-152</strain>
    </source>
</reference>
<evidence type="ECO:0000259" key="6">
    <source>
        <dbReference type="SMART" id="SM00849"/>
    </source>
</evidence>
<dbReference type="GO" id="GO:0046872">
    <property type="term" value="F:metal ion binding"/>
    <property type="evidence" value="ECO:0007669"/>
    <property type="project" value="UniProtKB-KW"/>
</dbReference>
<comment type="similarity">
    <text evidence="1">Belongs to the metallo-beta-lactamase superfamily.</text>
</comment>
<dbReference type="Proteomes" id="UP000294829">
    <property type="component" value="Unassembled WGS sequence"/>
</dbReference>
<evidence type="ECO:0000313" key="8">
    <source>
        <dbReference type="Proteomes" id="UP000294829"/>
    </source>
</evidence>
<feature type="chain" id="PRO_5020388148" evidence="5">
    <location>
        <begin position="50"/>
        <end position="344"/>
    </location>
</feature>
<accession>A0A4R5W0L5</accession>
<keyword evidence="5" id="KW-0732">Signal</keyword>
<organism evidence="7 8">
    <name type="scientific">Sapientia aquatica</name>
    <dbReference type="NCBI Taxonomy" id="1549640"/>
    <lineage>
        <taxon>Bacteria</taxon>
        <taxon>Pseudomonadati</taxon>
        <taxon>Pseudomonadota</taxon>
        <taxon>Betaproteobacteria</taxon>
        <taxon>Burkholderiales</taxon>
        <taxon>Oxalobacteraceae</taxon>
        <taxon>Sapientia</taxon>
    </lineage>
</organism>
<name>A0A4R5W0L5_9BURK</name>
<feature type="signal peptide" evidence="5">
    <location>
        <begin position="1"/>
        <end position="49"/>
    </location>
</feature>
<evidence type="ECO:0000256" key="5">
    <source>
        <dbReference type="SAM" id="SignalP"/>
    </source>
</evidence>
<evidence type="ECO:0000313" key="7">
    <source>
        <dbReference type="EMBL" id="TDK65545.1"/>
    </source>
</evidence>
<protein>
    <submittedName>
        <fullName evidence="7">MBL fold metallo-hydrolase</fullName>
    </submittedName>
</protein>
<evidence type="ECO:0000256" key="3">
    <source>
        <dbReference type="ARBA" id="ARBA00022801"/>
    </source>
</evidence>
<keyword evidence="4" id="KW-0862">Zinc</keyword>
<dbReference type="EMBL" id="SMYL01000005">
    <property type="protein sequence ID" value="TDK65545.1"/>
    <property type="molecule type" value="Genomic_DNA"/>
</dbReference>
<dbReference type="GO" id="GO:0016787">
    <property type="term" value="F:hydrolase activity"/>
    <property type="evidence" value="ECO:0007669"/>
    <property type="project" value="UniProtKB-KW"/>
</dbReference>
<sequence>MHNITNSVLINFRLRRTILTSSKLLRACVLATLTSVAAFSAFNTPSAIAAAPQIKAQAPGYYRVMLGDFEVTALSDGTVKLGMDKLLKGISSADFDKAMSKYHLSNPVETSVNGYLINTGTKLVLIDTGAGGLFGPTLGKLVASLKAAGYTPDQVDEIYITHMHGDHIGGLATAEGATVFPNAIVRADKRDADEWLSQAKMDSAKEENKGGYKGAMMEFQPYIAAGRFKTFDGTTELVPGVKAVAAHGHTPGHTIYAVESKGQKLMLWGDLMHVASVQFANPTITISFDSDNKAALAERQKEYAAAAKEGYLIGSAHLSFPGLGYIHKEGKGYAWIPVNYSSFP</sequence>
<comment type="caution">
    <text evidence="7">The sequence shown here is derived from an EMBL/GenBank/DDBJ whole genome shotgun (WGS) entry which is preliminary data.</text>
</comment>
<dbReference type="SMART" id="SM00849">
    <property type="entry name" value="Lactamase_B"/>
    <property type="match status" value="1"/>
</dbReference>